<dbReference type="InterPro" id="IPR016181">
    <property type="entry name" value="Acyl_CoA_acyltransferase"/>
</dbReference>
<dbReference type="SUPFAM" id="SSF55729">
    <property type="entry name" value="Acyl-CoA N-acyltransferases (Nat)"/>
    <property type="match status" value="1"/>
</dbReference>
<protein>
    <submittedName>
        <fullName evidence="1">Uncharacterized protein</fullName>
    </submittedName>
</protein>
<name>A0A8J3Z926_9ACTN</name>
<dbReference type="RefSeq" id="WP_203999618.1">
    <property type="nucleotide sequence ID" value="NZ_BOPG01000037.1"/>
</dbReference>
<reference evidence="1" key="1">
    <citation type="submission" date="2021-01" db="EMBL/GenBank/DDBJ databases">
        <title>Whole genome shotgun sequence of Virgisporangium aurantiacum NBRC 16421.</title>
        <authorList>
            <person name="Komaki H."/>
            <person name="Tamura T."/>
        </authorList>
    </citation>
    <scope>NUCLEOTIDE SEQUENCE</scope>
    <source>
        <strain evidence="1">NBRC 16421</strain>
    </source>
</reference>
<dbReference type="Proteomes" id="UP000612585">
    <property type="component" value="Unassembled WGS sequence"/>
</dbReference>
<evidence type="ECO:0000313" key="2">
    <source>
        <dbReference type="Proteomes" id="UP000612585"/>
    </source>
</evidence>
<sequence length="180" mass="21089">MIKVVDDVHGELLEEAWALYYAAFKDLNAMAVQRHLMYRAEFDDVMRDQRVQKYLCLDDTDSLCGLSTYTNDLDAVPLISPAYFERRWPDLYAERRIWYCGFVAIHPRAQAATAFGELVEAMYRLAATQNGIISLDMCRFNDQKRHMSRVVPLMLHRLSGEVRTERMDEQSYWLYEFPAA</sequence>
<organism evidence="1 2">
    <name type="scientific">Virgisporangium aurantiacum</name>
    <dbReference type="NCBI Taxonomy" id="175570"/>
    <lineage>
        <taxon>Bacteria</taxon>
        <taxon>Bacillati</taxon>
        <taxon>Actinomycetota</taxon>
        <taxon>Actinomycetes</taxon>
        <taxon>Micromonosporales</taxon>
        <taxon>Micromonosporaceae</taxon>
        <taxon>Virgisporangium</taxon>
    </lineage>
</organism>
<comment type="caution">
    <text evidence="1">The sequence shown here is derived from an EMBL/GenBank/DDBJ whole genome shotgun (WGS) entry which is preliminary data.</text>
</comment>
<keyword evidence="2" id="KW-1185">Reference proteome</keyword>
<evidence type="ECO:0000313" key="1">
    <source>
        <dbReference type="EMBL" id="GIJ58608.1"/>
    </source>
</evidence>
<dbReference type="EMBL" id="BOPG01000037">
    <property type="protein sequence ID" value="GIJ58608.1"/>
    <property type="molecule type" value="Genomic_DNA"/>
</dbReference>
<proteinExistence type="predicted"/>
<gene>
    <name evidence="1" type="ORF">Vau01_061240</name>
</gene>
<dbReference type="AlphaFoldDB" id="A0A8J3Z926"/>
<accession>A0A8J3Z926</accession>